<feature type="transmembrane region" description="Helical" evidence="5">
    <location>
        <begin position="129"/>
        <end position="146"/>
    </location>
</feature>
<dbReference type="GO" id="GO:0022857">
    <property type="term" value="F:transmembrane transporter activity"/>
    <property type="evidence" value="ECO:0007669"/>
    <property type="project" value="InterPro"/>
</dbReference>
<feature type="transmembrane region" description="Helical" evidence="5">
    <location>
        <begin position="355"/>
        <end position="373"/>
    </location>
</feature>
<dbReference type="Ensembl" id="ENSHHUT00000052345.1">
    <property type="protein sequence ID" value="ENSHHUP00000050543.1"/>
    <property type="gene ID" value="ENSHHUG00000030424.1"/>
</dbReference>
<dbReference type="Gene3D" id="1.20.1250.20">
    <property type="entry name" value="MFS general substrate transporter like domains"/>
    <property type="match status" value="1"/>
</dbReference>
<feature type="domain" description="Major facilitator superfamily (MFS) profile" evidence="6">
    <location>
        <begin position="21"/>
        <end position="396"/>
    </location>
</feature>
<feature type="transmembrane region" description="Helical" evidence="5">
    <location>
        <begin position="177"/>
        <end position="198"/>
    </location>
</feature>
<evidence type="ECO:0000256" key="5">
    <source>
        <dbReference type="SAM" id="Phobius"/>
    </source>
</evidence>
<sequence length="396" mass="44395">MVAFGQILPVVGEFGPFQNRLLLAISIPNIFMAFHMFSQVFTGMNLPHHCNTDWILARGPELTYDQQKNLTLPMNDVGEYESCRMFTPVDLDLETIQEQGLNSTIYCTDGWVYDTPQGNPTLVTEASQSIYMTGLLIGSLVFGPMADRFGRRFAILVSLLFQLLFGVAAAFSPNIYVYIGLRFVVGMTISGIAMNTFVLGAEWTSTSKRALFTILSQCFYAVGLMLLPWIAYGVRNWRALQLVLSSPVLLLAVYFWILPESARWLLTQGRQNEARQDAFLPGVHLFMPHLVFTSSFFPTLSWGRFVTSLVYFGVSLNVGHFGLDIYLTQFIFGLAEILARLGCYTLLERLGRRPCQAGTLFFGGAACLLILAIPEGDYRSLFPVMQMLKHLPYLGL</sequence>
<feature type="transmembrane region" description="Helical" evidence="5">
    <location>
        <begin position="309"/>
        <end position="334"/>
    </location>
</feature>
<evidence type="ECO:0000256" key="2">
    <source>
        <dbReference type="ARBA" id="ARBA00022692"/>
    </source>
</evidence>
<protein>
    <submittedName>
        <fullName evidence="7">Solute carrier family 22 member 13b</fullName>
    </submittedName>
</protein>
<organism evidence="7 8">
    <name type="scientific">Hucho hucho</name>
    <name type="common">huchen</name>
    <dbReference type="NCBI Taxonomy" id="62062"/>
    <lineage>
        <taxon>Eukaryota</taxon>
        <taxon>Metazoa</taxon>
        <taxon>Chordata</taxon>
        <taxon>Craniata</taxon>
        <taxon>Vertebrata</taxon>
        <taxon>Euteleostomi</taxon>
        <taxon>Actinopterygii</taxon>
        <taxon>Neopterygii</taxon>
        <taxon>Teleostei</taxon>
        <taxon>Protacanthopterygii</taxon>
        <taxon>Salmoniformes</taxon>
        <taxon>Salmonidae</taxon>
        <taxon>Salmoninae</taxon>
        <taxon>Hucho</taxon>
    </lineage>
</organism>
<evidence type="ECO:0000313" key="8">
    <source>
        <dbReference type="Proteomes" id="UP000314982"/>
    </source>
</evidence>
<comment type="subcellular location">
    <subcellularLocation>
        <location evidence="1">Membrane</location>
        <topology evidence="1">Multi-pass membrane protein</topology>
    </subcellularLocation>
</comment>
<evidence type="ECO:0000259" key="6">
    <source>
        <dbReference type="PROSITE" id="PS50850"/>
    </source>
</evidence>
<dbReference type="Proteomes" id="UP000314982">
    <property type="component" value="Unassembled WGS sequence"/>
</dbReference>
<keyword evidence="8" id="KW-1185">Reference proteome</keyword>
<dbReference type="GeneTree" id="ENSGT00940000154607"/>
<dbReference type="InterPro" id="IPR020846">
    <property type="entry name" value="MFS_dom"/>
</dbReference>
<keyword evidence="2 5" id="KW-0812">Transmembrane</keyword>
<reference evidence="7" key="2">
    <citation type="submission" date="2025-08" db="UniProtKB">
        <authorList>
            <consortium name="Ensembl"/>
        </authorList>
    </citation>
    <scope>IDENTIFICATION</scope>
</reference>
<evidence type="ECO:0000313" key="7">
    <source>
        <dbReference type="Ensembl" id="ENSHHUP00000050543.1"/>
    </source>
</evidence>
<dbReference type="PANTHER" id="PTHR24064">
    <property type="entry name" value="SOLUTE CARRIER FAMILY 22 MEMBER"/>
    <property type="match status" value="1"/>
</dbReference>
<dbReference type="AlphaFoldDB" id="A0A4W5NKR4"/>
<dbReference type="SUPFAM" id="SSF103473">
    <property type="entry name" value="MFS general substrate transporter"/>
    <property type="match status" value="1"/>
</dbReference>
<evidence type="ECO:0000256" key="3">
    <source>
        <dbReference type="ARBA" id="ARBA00022989"/>
    </source>
</evidence>
<feature type="transmembrane region" description="Helical" evidence="5">
    <location>
        <begin position="21"/>
        <end position="38"/>
    </location>
</feature>
<dbReference type="Pfam" id="PF00083">
    <property type="entry name" value="Sugar_tr"/>
    <property type="match status" value="1"/>
</dbReference>
<name>A0A4W5NKR4_9TELE</name>
<feature type="transmembrane region" description="Helical" evidence="5">
    <location>
        <begin position="153"/>
        <end position="171"/>
    </location>
</feature>
<feature type="transmembrane region" description="Helical" evidence="5">
    <location>
        <begin position="237"/>
        <end position="257"/>
    </location>
</feature>
<reference evidence="7" key="3">
    <citation type="submission" date="2025-09" db="UniProtKB">
        <authorList>
            <consortium name="Ensembl"/>
        </authorList>
    </citation>
    <scope>IDENTIFICATION</scope>
</reference>
<dbReference type="InterPro" id="IPR005828">
    <property type="entry name" value="MFS_sugar_transport-like"/>
</dbReference>
<feature type="transmembrane region" description="Helical" evidence="5">
    <location>
        <begin position="278"/>
        <end position="297"/>
    </location>
</feature>
<evidence type="ECO:0000256" key="1">
    <source>
        <dbReference type="ARBA" id="ARBA00004141"/>
    </source>
</evidence>
<reference evidence="8" key="1">
    <citation type="submission" date="2018-06" db="EMBL/GenBank/DDBJ databases">
        <title>Genome assembly of Danube salmon.</title>
        <authorList>
            <person name="Macqueen D.J."/>
            <person name="Gundappa M.K."/>
        </authorList>
    </citation>
    <scope>NUCLEOTIDE SEQUENCE [LARGE SCALE GENOMIC DNA]</scope>
</reference>
<keyword evidence="3 5" id="KW-1133">Transmembrane helix</keyword>
<feature type="transmembrane region" description="Helical" evidence="5">
    <location>
        <begin position="210"/>
        <end position="231"/>
    </location>
</feature>
<proteinExistence type="predicted"/>
<accession>A0A4W5NKR4</accession>
<keyword evidence="4 5" id="KW-0472">Membrane</keyword>
<dbReference type="GO" id="GO:0016020">
    <property type="term" value="C:membrane"/>
    <property type="evidence" value="ECO:0007669"/>
    <property type="project" value="UniProtKB-SubCell"/>
</dbReference>
<dbReference type="PROSITE" id="PS50850">
    <property type="entry name" value="MFS"/>
    <property type="match status" value="1"/>
</dbReference>
<dbReference type="InterPro" id="IPR036259">
    <property type="entry name" value="MFS_trans_sf"/>
</dbReference>
<evidence type="ECO:0000256" key="4">
    <source>
        <dbReference type="ARBA" id="ARBA00023136"/>
    </source>
</evidence>